<dbReference type="OrthoDB" id="4851849at2759"/>
<dbReference type="SUPFAM" id="SSF144232">
    <property type="entry name" value="HIT/MYND zinc finger-like"/>
    <property type="match status" value="1"/>
</dbReference>
<accession>A0A166BFM7</accession>
<evidence type="ECO:0000256" key="1">
    <source>
        <dbReference type="ARBA" id="ARBA00022723"/>
    </source>
</evidence>
<proteinExistence type="predicted"/>
<dbReference type="Proteomes" id="UP000076798">
    <property type="component" value="Unassembled WGS sequence"/>
</dbReference>
<organism evidence="6 7">
    <name type="scientific">Sistotremastrum suecicum HHB10207 ss-3</name>
    <dbReference type="NCBI Taxonomy" id="1314776"/>
    <lineage>
        <taxon>Eukaryota</taxon>
        <taxon>Fungi</taxon>
        <taxon>Dikarya</taxon>
        <taxon>Basidiomycota</taxon>
        <taxon>Agaricomycotina</taxon>
        <taxon>Agaricomycetes</taxon>
        <taxon>Sistotremastrales</taxon>
        <taxon>Sistotremastraceae</taxon>
        <taxon>Sistotremastrum</taxon>
    </lineage>
</organism>
<reference evidence="6 7" key="1">
    <citation type="journal article" date="2016" name="Mol. Biol. Evol.">
        <title>Comparative Genomics of Early-Diverging Mushroom-Forming Fungi Provides Insights into the Origins of Lignocellulose Decay Capabilities.</title>
        <authorList>
            <person name="Nagy L.G."/>
            <person name="Riley R."/>
            <person name="Tritt A."/>
            <person name="Adam C."/>
            <person name="Daum C."/>
            <person name="Floudas D."/>
            <person name="Sun H."/>
            <person name="Yadav J.S."/>
            <person name="Pangilinan J."/>
            <person name="Larsson K.H."/>
            <person name="Matsuura K."/>
            <person name="Barry K."/>
            <person name="Labutti K."/>
            <person name="Kuo R."/>
            <person name="Ohm R.A."/>
            <person name="Bhattacharya S.S."/>
            <person name="Shirouzu T."/>
            <person name="Yoshinaga Y."/>
            <person name="Martin F.M."/>
            <person name="Grigoriev I.V."/>
            <person name="Hibbett D.S."/>
        </authorList>
    </citation>
    <scope>NUCLEOTIDE SEQUENCE [LARGE SCALE GENOMIC DNA]</scope>
    <source>
        <strain evidence="6 7">HHB10207 ss-3</strain>
    </source>
</reference>
<dbReference type="AlphaFoldDB" id="A0A166BFM7"/>
<keyword evidence="1" id="KW-0479">Metal-binding</keyword>
<keyword evidence="7" id="KW-1185">Reference proteome</keyword>
<gene>
    <name evidence="6" type="ORF">SISSUDRAFT_1130422</name>
</gene>
<dbReference type="Gene3D" id="6.10.140.2220">
    <property type="match status" value="1"/>
</dbReference>
<dbReference type="GO" id="GO:0008270">
    <property type="term" value="F:zinc ion binding"/>
    <property type="evidence" value="ECO:0007669"/>
    <property type="project" value="UniProtKB-KW"/>
</dbReference>
<dbReference type="EMBL" id="KV428110">
    <property type="protein sequence ID" value="KZT36320.1"/>
    <property type="molecule type" value="Genomic_DNA"/>
</dbReference>
<dbReference type="PROSITE" id="PS50865">
    <property type="entry name" value="ZF_MYND_2"/>
    <property type="match status" value="1"/>
</dbReference>
<dbReference type="Pfam" id="PF01753">
    <property type="entry name" value="zf-MYND"/>
    <property type="match status" value="1"/>
</dbReference>
<dbReference type="PROSITE" id="PS01360">
    <property type="entry name" value="ZF_MYND_1"/>
    <property type="match status" value="1"/>
</dbReference>
<sequence>MPRSCAVCGAQTQKTCSGCTRKVYCGTICQSKDWIVHIIDCDNPGRWITPADRLASYIMGPENKLASDNETLFAYGFLTVASPQDSMSLKAVYTELFRDLHAKPSTIEKARLDGRLYAEIEATFRKAGNSVSKKNFSWVRAHPEVFGPKPEQSAARKTSDSVRLVIWKRIGAGPPSATVADMERGLEEWPKDKQFCFDFYFMVLAGGGPNLMAQEYYRKFGYCVFDDGDVTPPTSIAKVYGELIQKCTFDEFYKAFTSSSLVALMDRKGLKSARSKLPKEFTQVLSESPKNVSTIWCLKAFSMGQEILAERPEPPMLIPYGFTNCQSREEINQLMHFYARLFKDWKVSGSQLQTAAENDNIYEYVTRLPKVKIGKAEKPFLQRVLKTNNRCIFGEGASSATQWRCLNTWTYFMILRQIVCFLLYQRDTGERVDVMRGAGRASA</sequence>
<keyword evidence="2 4" id="KW-0863">Zinc-finger</keyword>
<evidence type="ECO:0000259" key="5">
    <source>
        <dbReference type="PROSITE" id="PS50865"/>
    </source>
</evidence>
<evidence type="ECO:0000256" key="3">
    <source>
        <dbReference type="ARBA" id="ARBA00022833"/>
    </source>
</evidence>
<evidence type="ECO:0000256" key="4">
    <source>
        <dbReference type="PROSITE-ProRule" id="PRU00134"/>
    </source>
</evidence>
<feature type="domain" description="MYND-type" evidence="5">
    <location>
        <begin position="5"/>
        <end position="41"/>
    </location>
</feature>
<protein>
    <recommendedName>
        <fullName evidence="5">MYND-type domain-containing protein</fullName>
    </recommendedName>
</protein>
<evidence type="ECO:0000313" key="6">
    <source>
        <dbReference type="EMBL" id="KZT36320.1"/>
    </source>
</evidence>
<dbReference type="InterPro" id="IPR002893">
    <property type="entry name" value="Znf_MYND"/>
</dbReference>
<name>A0A166BFM7_9AGAM</name>
<evidence type="ECO:0000313" key="7">
    <source>
        <dbReference type="Proteomes" id="UP000076798"/>
    </source>
</evidence>
<evidence type="ECO:0000256" key="2">
    <source>
        <dbReference type="ARBA" id="ARBA00022771"/>
    </source>
</evidence>
<keyword evidence="3" id="KW-0862">Zinc</keyword>